<evidence type="ECO:0000313" key="3">
    <source>
        <dbReference type="Proteomes" id="UP000002630"/>
    </source>
</evidence>
<dbReference type="EMBL" id="FN649760">
    <property type="protein sequence ID" value="CBN74135.1"/>
    <property type="molecule type" value="Genomic_DNA"/>
</dbReference>
<gene>
    <name evidence="2" type="ORF">Esi_0013_0034</name>
</gene>
<protein>
    <submittedName>
        <fullName evidence="2">Uncharacterized protein</fullName>
    </submittedName>
</protein>
<reference evidence="2 3" key="1">
    <citation type="journal article" date="2010" name="Nature">
        <title>The Ectocarpus genome and the independent evolution of multicellularity in brown algae.</title>
        <authorList>
            <person name="Cock J.M."/>
            <person name="Sterck L."/>
            <person name="Rouze P."/>
            <person name="Scornet D."/>
            <person name="Allen A.E."/>
            <person name="Amoutzias G."/>
            <person name="Anthouard V."/>
            <person name="Artiguenave F."/>
            <person name="Aury J.M."/>
            <person name="Badger J.H."/>
            <person name="Beszteri B."/>
            <person name="Billiau K."/>
            <person name="Bonnet E."/>
            <person name="Bothwell J.H."/>
            <person name="Bowler C."/>
            <person name="Boyen C."/>
            <person name="Brownlee C."/>
            <person name="Carrano C.J."/>
            <person name="Charrier B."/>
            <person name="Cho G.Y."/>
            <person name="Coelho S.M."/>
            <person name="Collen J."/>
            <person name="Corre E."/>
            <person name="Da Silva C."/>
            <person name="Delage L."/>
            <person name="Delaroque N."/>
            <person name="Dittami S.M."/>
            <person name="Doulbeau S."/>
            <person name="Elias M."/>
            <person name="Farnham G."/>
            <person name="Gachon C.M."/>
            <person name="Gschloessl B."/>
            <person name="Heesch S."/>
            <person name="Jabbari K."/>
            <person name="Jubin C."/>
            <person name="Kawai H."/>
            <person name="Kimura K."/>
            <person name="Kloareg B."/>
            <person name="Kupper F.C."/>
            <person name="Lang D."/>
            <person name="Le Bail A."/>
            <person name="Leblanc C."/>
            <person name="Lerouge P."/>
            <person name="Lohr M."/>
            <person name="Lopez P.J."/>
            <person name="Martens C."/>
            <person name="Maumus F."/>
            <person name="Michel G."/>
            <person name="Miranda-Saavedra D."/>
            <person name="Morales J."/>
            <person name="Moreau H."/>
            <person name="Motomura T."/>
            <person name="Nagasato C."/>
            <person name="Napoli C.A."/>
            <person name="Nelson D.R."/>
            <person name="Nyvall-Collen P."/>
            <person name="Peters A.F."/>
            <person name="Pommier C."/>
            <person name="Potin P."/>
            <person name="Poulain J."/>
            <person name="Quesneville H."/>
            <person name="Read B."/>
            <person name="Rensing S.A."/>
            <person name="Ritter A."/>
            <person name="Rousvoal S."/>
            <person name="Samanta M."/>
            <person name="Samson G."/>
            <person name="Schroeder D.C."/>
            <person name="Segurens B."/>
            <person name="Strittmatter M."/>
            <person name="Tonon T."/>
            <person name="Tregear J.W."/>
            <person name="Valentin K."/>
            <person name="von Dassow P."/>
            <person name="Yamagishi T."/>
            <person name="Van de Peer Y."/>
            <person name="Wincker P."/>
        </authorList>
    </citation>
    <scope>NUCLEOTIDE SEQUENCE [LARGE SCALE GENOMIC DNA]</scope>
    <source>
        <strain evidence="3">Ec32 / CCAP1310/4</strain>
    </source>
</reference>
<keyword evidence="3" id="KW-1185">Reference proteome</keyword>
<organism evidence="2 3">
    <name type="scientific">Ectocarpus siliculosus</name>
    <name type="common">Brown alga</name>
    <name type="synonym">Conferva siliculosa</name>
    <dbReference type="NCBI Taxonomy" id="2880"/>
    <lineage>
        <taxon>Eukaryota</taxon>
        <taxon>Sar</taxon>
        <taxon>Stramenopiles</taxon>
        <taxon>Ochrophyta</taxon>
        <taxon>PX clade</taxon>
        <taxon>Phaeophyceae</taxon>
        <taxon>Ectocarpales</taxon>
        <taxon>Ectocarpaceae</taxon>
        <taxon>Ectocarpus</taxon>
    </lineage>
</organism>
<evidence type="ECO:0000313" key="2">
    <source>
        <dbReference type="EMBL" id="CBN74135.1"/>
    </source>
</evidence>
<dbReference type="Proteomes" id="UP000002630">
    <property type="component" value="Unassembled WGS sequence"/>
</dbReference>
<feature type="region of interest" description="Disordered" evidence="1">
    <location>
        <begin position="48"/>
        <end position="69"/>
    </location>
</feature>
<sequence length="172" mass="18611">MATRGLLRYCGLRSATRRLSYYHKGGTSCEPDEELHPNWSGLERRLQSRVPREKGHGVPEGRTNLKPSEEDFWHKAGVYDYSEASSARPSPEVATRGPACARLSTVKVSAENVPRVVALYKTSVAPVLQAMRSLEGLIEAPPDVVDTEVACSILPTTGGGDVSSGDSEEDAL</sequence>
<dbReference type="OrthoDB" id="10318297at2759"/>
<feature type="compositionally biased region" description="Basic and acidic residues" evidence="1">
    <location>
        <begin position="48"/>
        <end position="59"/>
    </location>
</feature>
<accession>D8LE63</accession>
<proteinExistence type="predicted"/>
<dbReference type="AlphaFoldDB" id="D8LE63"/>
<evidence type="ECO:0000256" key="1">
    <source>
        <dbReference type="SAM" id="MobiDB-lite"/>
    </source>
</evidence>
<name>D8LE63_ECTSI</name>
<dbReference type="InParanoid" id="D8LE63"/>